<dbReference type="PRINTS" id="PR01217">
    <property type="entry name" value="PRICHEXTENSN"/>
</dbReference>
<keyword evidence="4" id="KW-0863">Zinc-finger</keyword>
<dbReference type="GO" id="GO:0000977">
    <property type="term" value="F:RNA polymerase II transcription regulatory region sequence-specific DNA binding"/>
    <property type="evidence" value="ECO:0007669"/>
    <property type="project" value="TreeGrafter"/>
</dbReference>
<keyword evidence="2" id="KW-0479">Metal-binding</keyword>
<feature type="domain" description="NF-X1-type" evidence="8">
    <location>
        <begin position="578"/>
        <end position="628"/>
    </location>
</feature>
<dbReference type="GO" id="GO:0005634">
    <property type="term" value="C:nucleus"/>
    <property type="evidence" value="ECO:0007669"/>
    <property type="project" value="InterPro"/>
</dbReference>
<dbReference type="Pfam" id="PF01422">
    <property type="entry name" value="zf-NF-X1"/>
    <property type="match status" value="9"/>
</dbReference>
<feature type="domain" description="NF-X1-type" evidence="8">
    <location>
        <begin position="387"/>
        <end position="406"/>
    </location>
</feature>
<feature type="domain" description="NF-X1-type" evidence="8">
    <location>
        <begin position="334"/>
        <end position="354"/>
    </location>
</feature>
<keyword evidence="3" id="KW-0677">Repeat</keyword>
<name>A0A6V7QAB4_ANACO</name>
<dbReference type="EMBL" id="LR862134">
    <property type="protein sequence ID" value="CAD1839837.1"/>
    <property type="molecule type" value="Genomic_DNA"/>
</dbReference>
<dbReference type="SMART" id="SM00438">
    <property type="entry name" value="ZnF_NFX"/>
    <property type="match status" value="9"/>
</dbReference>
<evidence type="ECO:0000256" key="3">
    <source>
        <dbReference type="ARBA" id="ARBA00022737"/>
    </source>
</evidence>
<proteinExistence type="inferred from homology"/>
<dbReference type="InterPro" id="IPR000967">
    <property type="entry name" value="Znf_NFX1"/>
</dbReference>
<feature type="domain" description="NF-X1-type" evidence="8">
    <location>
        <begin position="704"/>
        <end position="725"/>
    </location>
</feature>
<feature type="transmembrane region" description="Helical" evidence="7">
    <location>
        <begin position="829"/>
        <end position="851"/>
    </location>
</feature>
<evidence type="ECO:0000256" key="7">
    <source>
        <dbReference type="SAM" id="Phobius"/>
    </source>
</evidence>
<dbReference type="PANTHER" id="PTHR12360">
    <property type="entry name" value="NUCLEAR TRANSCRIPTION FACTOR, X-BOX BINDING 1 NFX1"/>
    <property type="match status" value="1"/>
</dbReference>
<dbReference type="GO" id="GO:0008270">
    <property type="term" value="F:zinc ion binding"/>
    <property type="evidence" value="ECO:0007669"/>
    <property type="project" value="UniProtKB-KW"/>
</dbReference>
<feature type="domain" description="NF-X1-type" evidence="8">
    <location>
        <begin position="477"/>
        <end position="492"/>
    </location>
</feature>
<dbReference type="InterPro" id="IPR034078">
    <property type="entry name" value="NFX1_fam"/>
</dbReference>
<feature type="domain" description="NF-X1-type" evidence="8">
    <location>
        <begin position="414"/>
        <end position="433"/>
    </location>
</feature>
<evidence type="ECO:0000313" key="9">
    <source>
        <dbReference type="EMBL" id="CAD1839837.1"/>
    </source>
</evidence>
<dbReference type="PANTHER" id="PTHR12360:SF1">
    <property type="entry name" value="NF-X1-TYPE ZINC FINGER PROTEIN NFXL1"/>
    <property type="match status" value="1"/>
</dbReference>
<feature type="compositionally biased region" description="Pro residues" evidence="6">
    <location>
        <begin position="108"/>
        <end position="122"/>
    </location>
</feature>
<feature type="domain" description="NF-X1-type" evidence="8">
    <location>
        <begin position="227"/>
        <end position="246"/>
    </location>
</feature>
<keyword evidence="5" id="KW-0862">Zinc</keyword>
<evidence type="ECO:0000256" key="5">
    <source>
        <dbReference type="ARBA" id="ARBA00022833"/>
    </source>
</evidence>
<accession>A0A6V7QAB4</accession>
<keyword evidence="7" id="KW-0472">Membrane</keyword>
<feature type="domain" description="NF-X1-type" evidence="8">
    <location>
        <begin position="280"/>
        <end position="299"/>
    </location>
</feature>
<dbReference type="GO" id="GO:0000981">
    <property type="term" value="F:DNA-binding transcription factor activity, RNA polymerase II-specific"/>
    <property type="evidence" value="ECO:0007669"/>
    <property type="project" value="TreeGrafter"/>
</dbReference>
<feature type="compositionally biased region" description="Pro residues" evidence="6">
    <location>
        <begin position="150"/>
        <end position="162"/>
    </location>
</feature>
<feature type="compositionally biased region" description="Low complexity" evidence="6">
    <location>
        <begin position="74"/>
        <end position="86"/>
    </location>
</feature>
<feature type="region of interest" description="Disordered" evidence="6">
    <location>
        <begin position="1"/>
        <end position="178"/>
    </location>
</feature>
<feature type="compositionally biased region" description="Pro residues" evidence="6">
    <location>
        <begin position="52"/>
        <end position="73"/>
    </location>
</feature>
<evidence type="ECO:0000256" key="4">
    <source>
        <dbReference type="ARBA" id="ARBA00022771"/>
    </source>
</evidence>
<evidence type="ECO:0000256" key="1">
    <source>
        <dbReference type="ARBA" id="ARBA00007269"/>
    </source>
</evidence>
<evidence type="ECO:0000256" key="6">
    <source>
        <dbReference type="SAM" id="MobiDB-lite"/>
    </source>
</evidence>
<reference evidence="9" key="1">
    <citation type="submission" date="2020-07" db="EMBL/GenBank/DDBJ databases">
        <authorList>
            <person name="Lin J."/>
        </authorList>
    </citation>
    <scope>NUCLEOTIDE SEQUENCE</scope>
</reference>
<sequence length="876" mass="95941">MATTTTTTPLPPRNPNLTLTPLLPPIIPSSPLPPPPTTMTTPPTTSPMAMPTLPPLPSSAPSSPPTSAPPPTTTTPLTTTSPSSAPSSPPPPSSAAASLPASSASTPSAPPTPSGPAPPPATPSSTSPASNLGPANPSTSAPPTGLALSPRPPLGPLDPPPLLRRDLRPPPRRGVRPHLLASVPPGPCPPCPVLASSQCFCGRRADVRRCARRRFSCGEPCNKPLPCGSHRCPTTCHDGPCLPCRVRGTYKCACGAEEQERICAEREFRCDRLCGGTLACGRHECGRGCHAGACGPCPLQGRRTCPCGKKEHLGLSCDAQVPTCGSTCGKMLGCGMHRCPERCHRGACVENCRIVVLKSCRCGSMKKEVPCYQDLTCERKCQRVRDCGRHACRRRCCGGDCPPCPEICDRKLRCSNHKCPSPCHRGACSPCPLMVSISCYCGETRFEVPCGTEKNQKPPKCSKRCFISRLCRHKSECRPHKCHYGACPPCRMTCGEELPCGHKCAMVLYLLLTRVHIETKEKRIGRSIECTPGSPCPPCREIVLVSCFGQHIGEERPLVCSTKKPFPCQNLCGNLLPCGNHYCTKSCHVLKSQFFVLDHNEKHENSHQQESIILPFNAQSPLAEPCEECYLPCQKDREPSCSHPCPLPCHSDNCPPCKVLVKRACHCGAMVHVFECLYYNSMSDEEQQRVRTCSGPCHRKLPNCPHLCSEICHPGQCPSSDRCLKKVNVRCACNTVKREWLCQDVVKAYRNAGRDPKDVSKTQFGVGLVPCGVDCKRKVKVVDSELHLRKANEIKSPVVEAADVPKRRKRRERVQETKQISKFQEIKKTIWRCLLVMLLFIVVVLIAYFGYKGIFWLSDRMNEIEEQRMRKRLPRI</sequence>
<dbReference type="AlphaFoldDB" id="A0A6V7QAB4"/>
<keyword evidence="7" id="KW-1133">Transmembrane helix</keyword>
<feature type="compositionally biased region" description="Pro residues" evidence="6">
    <location>
        <begin position="22"/>
        <end position="37"/>
    </location>
</feature>
<keyword evidence="7" id="KW-0812">Transmembrane</keyword>
<feature type="compositionally biased region" description="Low complexity" evidence="6">
    <location>
        <begin position="94"/>
        <end position="107"/>
    </location>
</feature>
<feature type="domain" description="NF-X1-type" evidence="8">
    <location>
        <begin position="641"/>
        <end position="659"/>
    </location>
</feature>
<organism evidence="9">
    <name type="scientific">Ananas comosus var. bracteatus</name>
    <name type="common">red pineapple</name>
    <dbReference type="NCBI Taxonomy" id="296719"/>
    <lineage>
        <taxon>Eukaryota</taxon>
        <taxon>Viridiplantae</taxon>
        <taxon>Streptophyta</taxon>
        <taxon>Embryophyta</taxon>
        <taxon>Tracheophyta</taxon>
        <taxon>Spermatophyta</taxon>
        <taxon>Magnoliopsida</taxon>
        <taxon>Liliopsida</taxon>
        <taxon>Poales</taxon>
        <taxon>Bromeliaceae</taxon>
        <taxon>Bromelioideae</taxon>
        <taxon>Ananas</taxon>
    </lineage>
</organism>
<evidence type="ECO:0000259" key="8">
    <source>
        <dbReference type="SMART" id="SM00438"/>
    </source>
</evidence>
<dbReference type="CDD" id="cd06008">
    <property type="entry name" value="NF-X1-zinc-finger"/>
    <property type="match status" value="5"/>
</dbReference>
<evidence type="ECO:0000256" key="2">
    <source>
        <dbReference type="ARBA" id="ARBA00022723"/>
    </source>
</evidence>
<gene>
    <name evidence="9" type="ORF">CB5_LOCUS23048</name>
</gene>
<comment type="similarity">
    <text evidence="1">Belongs to the NFX1 family.</text>
</comment>
<protein>
    <recommendedName>
        <fullName evidence="8">NF-X1-type domain-containing protein</fullName>
    </recommendedName>
</protein>
<feature type="compositionally biased region" description="Low complexity" evidence="6">
    <location>
        <begin position="38"/>
        <end position="51"/>
    </location>
</feature>